<evidence type="ECO:0000313" key="5">
    <source>
        <dbReference type="Proteomes" id="UP001596020"/>
    </source>
</evidence>
<dbReference type="Pfam" id="PF13432">
    <property type="entry name" value="TPR_16"/>
    <property type="match status" value="1"/>
</dbReference>
<evidence type="ECO:0000256" key="1">
    <source>
        <dbReference type="PROSITE-ProRule" id="PRU00339"/>
    </source>
</evidence>
<feature type="region of interest" description="Disordered" evidence="2">
    <location>
        <begin position="35"/>
        <end position="62"/>
    </location>
</feature>
<evidence type="ECO:0000313" key="4">
    <source>
        <dbReference type="EMBL" id="MFC4666482.1"/>
    </source>
</evidence>
<keyword evidence="1" id="KW-0802">TPR repeat</keyword>
<reference evidence="5" key="1">
    <citation type="journal article" date="2019" name="Int. J. Syst. Evol. Microbiol.">
        <title>The Global Catalogue of Microorganisms (GCM) 10K type strain sequencing project: providing services to taxonomists for standard genome sequencing and annotation.</title>
        <authorList>
            <consortium name="The Broad Institute Genomics Platform"/>
            <consortium name="The Broad Institute Genome Sequencing Center for Infectious Disease"/>
            <person name="Wu L."/>
            <person name="Ma J."/>
        </authorList>
    </citation>
    <scope>NUCLEOTIDE SEQUENCE [LARGE SCALE GENOMIC DNA]</scope>
    <source>
        <strain evidence="5">CGMCC 4.7357</strain>
    </source>
</reference>
<evidence type="ECO:0000256" key="2">
    <source>
        <dbReference type="SAM" id="MobiDB-lite"/>
    </source>
</evidence>
<name>A0ABV9K8Y4_9PORP</name>
<dbReference type="EMBL" id="JBHSGO010000203">
    <property type="protein sequence ID" value="MFC4666482.1"/>
    <property type="molecule type" value="Genomic_DNA"/>
</dbReference>
<dbReference type="Proteomes" id="UP001596020">
    <property type="component" value="Unassembled WGS sequence"/>
</dbReference>
<feature type="transmembrane region" description="Helical" evidence="3">
    <location>
        <begin position="200"/>
        <end position="220"/>
    </location>
</feature>
<evidence type="ECO:0000256" key="3">
    <source>
        <dbReference type="SAM" id="Phobius"/>
    </source>
</evidence>
<keyword evidence="5" id="KW-1185">Reference proteome</keyword>
<dbReference type="PROSITE" id="PS50005">
    <property type="entry name" value="TPR"/>
    <property type="match status" value="1"/>
</dbReference>
<organism evidence="4 5">
    <name type="scientific">Falsiporphyromonas endometrii</name>
    <dbReference type="NCBI Taxonomy" id="1387297"/>
    <lineage>
        <taxon>Bacteria</taxon>
        <taxon>Pseudomonadati</taxon>
        <taxon>Bacteroidota</taxon>
        <taxon>Bacteroidia</taxon>
        <taxon>Bacteroidales</taxon>
        <taxon>Porphyromonadaceae</taxon>
        <taxon>Falsiporphyromonas</taxon>
    </lineage>
</organism>
<dbReference type="InterPro" id="IPR019734">
    <property type="entry name" value="TPR_rpt"/>
</dbReference>
<proteinExistence type="predicted"/>
<feature type="transmembrane region" description="Helical" evidence="3">
    <location>
        <begin position="168"/>
        <end position="191"/>
    </location>
</feature>
<dbReference type="SMART" id="SM00028">
    <property type="entry name" value="TPR"/>
    <property type="match status" value="1"/>
</dbReference>
<gene>
    <name evidence="4" type="ORF">ACFO3G_07715</name>
</gene>
<keyword evidence="3" id="KW-0472">Membrane</keyword>
<dbReference type="Gene3D" id="1.25.40.10">
    <property type="entry name" value="Tetratricopeptide repeat domain"/>
    <property type="match status" value="1"/>
</dbReference>
<keyword evidence="3" id="KW-1133">Transmembrane helix</keyword>
<sequence>MRRIYLITISILFILLTPALLIGQEDSTKVLAMPQTSVHQDGDKNAEDEYTNDQSDKHSEHLNADESTARKYYFNGEYSEAARVFETILDKSSEPSAALYFNLGTSLLQAKQYGKAILMLERAKRLDPKDKEIINNLNLAYSKTIDDFTPNQPFISYISDQISGCFGLAWSITLAIVFTIITVGGIIIFFIGTTRQKRRIAFYVAGAAFFLMIISNLMAWNQYSHYNDHSMAIVQAIQVEAKENGNKGKTEMIIHEGTKVKILETKDNLIKVQTIDQSEGWIPASSVQRINPLPKEN</sequence>
<protein>
    <submittedName>
        <fullName evidence="4">Tetratricopeptide repeat protein</fullName>
    </submittedName>
</protein>
<keyword evidence="3" id="KW-0812">Transmembrane</keyword>
<dbReference type="RefSeq" id="WP_380079591.1">
    <property type="nucleotide sequence ID" value="NZ_JBHSGO010000203.1"/>
</dbReference>
<comment type="caution">
    <text evidence="4">The sequence shown here is derived from an EMBL/GenBank/DDBJ whole genome shotgun (WGS) entry which is preliminary data.</text>
</comment>
<accession>A0ABV9K8Y4</accession>
<feature type="repeat" description="TPR" evidence="1">
    <location>
        <begin position="97"/>
        <end position="130"/>
    </location>
</feature>
<dbReference type="InterPro" id="IPR011990">
    <property type="entry name" value="TPR-like_helical_dom_sf"/>
</dbReference>
<dbReference type="SUPFAM" id="SSF48452">
    <property type="entry name" value="TPR-like"/>
    <property type="match status" value="1"/>
</dbReference>